<proteinExistence type="predicted"/>
<name>A0A250KFW2_9BACT</name>
<dbReference type="Proteomes" id="UP000267517">
    <property type="component" value="Chromosome I"/>
</dbReference>
<evidence type="ECO:0000256" key="1">
    <source>
        <dbReference type="SAM" id="MobiDB-lite"/>
    </source>
</evidence>
<dbReference type="AlphaFoldDB" id="A0A250KFW2"/>
<feature type="compositionally biased region" description="Basic and acidic residues" evidence="1">
    <location>
        <begin position="131"/>
        <end position="144"/>
    </location>
</feature>
<accession>A0A250KFW2</accession>
<feature type="compositionally biased region" description="Polar residues" evidence="1">
    <location>
        <begin position="105"/>
        <end position="124"/>
    </location>
</feature>
<evidence type="ECO:0000313" key="3">
    <source>
        <dbReference type="Proteomes" id="UP000267517"/>
    </source>
</evidence>
<gene>
    <name evidence="2" type="ORF">PMEL1_00712</name>
</gene>
<dbReference type="EMBL" id="AP018049">
    <property type="protein sequence ID" value="BBA28804.1"/>
    <property type="molecule type" value="Genomic_DNA"/>
</dbReference>
<organism evidence="2 3">
    <name type="scientific">Prevotella melaninogenica</name>
    <dbReference type="NCBI Taxonomy" id="28132"/>
    <lineage>
        <taxon>Bacteria</taxon>
        <taxon>Pseudomonadati</taxon>
        <taxon>Bacteroidota</taxon>
        <taxon>Bacteroidia</taxon>
        <taxon>Bacteroidales</taxon>
        <taxon>Prevotellaceae</taxon>
        <taxon>Prevotella</taxon>
    </lineage>
</organism>
<sequence>MNIYKILTTRLEISPTSKLVLLYLLSLNKREIEAQIKYIGENICGFGKDNVHRQMTKVINELIEQGYILPLKDIYTKNKYKSKKWILSNKALKLAKDTDGKQKQAKATSNKINIPTQSNNNNPSKGGIINAKKETAPQQEHKPTLAELQAAIKI</sequence>
<dbReference type="RefSeq" id="WP_145985347.1">
    <property type="nucleotide sequence ID" value="NZ_AP018049.1"/>
</dbReference>
<protein>
    <submittedName>
        <fullName evidence="2">Uncharacterized protein</fullName>
    </submittedName>
</protein>
<feature type="region of interest" description="Disordered" evidence="1">
    <location>
        <begin position="98"/>
        <end position="144"/>
    </location>
</feature>
<evidence type="ECO:0000313" key="2">
    <source>
        <dbReference type="EMBL" id="BBA28804.1"/>
    </source>
</evidence>
<reference evidence="2 3" key="1">
    <citation type="submission" date="2017-05" db="EMBL/GenBank/DDBJ databases">
        <title>whole genome sequence of Prevotella melaninogenica GAI 07411.</title>
        <authorList>
            <person name="Kondo Y."/>
            <person name="Hoshino T."/>
        </authorList>
    </citation>
    <scope>NUCLEOTIDE SEQUENCE [LARGE SCALE GENOMIC DNA]</scope>
    <source>
        <strain evidence="2 3">GAI 07411</strain>
    </source>
</reference>